<proteinExistence type="predicted"/>
<dbReference type="OrthoDB" id="10051671at2759"/>
<dbReference type="SUPFAM" id="SSF51905">
    <property type="entry name" value="FAD/NAD(P)-binding domain"/>
    <property type="match status" value="1"/>
</dbReference>
<dbReference type="Proteomes" id="UP000663891">
    <property type="component" value="Unassembled WGS sequence"/>
</dbReference>
<sequence length="424" mass="49777">MGAMRFHENQPVVKQLMDELNISYYRYDYQNFLIKARGRFYTSYNEMCSKSYVELNCTDDSNGLNAHEQIWRKLLEEYRMNSSNLYNFADMNAFWRSLLGDEATEYLRDSSRPRSSSLNVDVHSYMETIEQELHLNKPIYYPNDGMSQIAKRMIYKATTINNVRLFLNEKVIQIEETLNTMNDYIFSIETSNYKVFSKQLIAAMPPTGWIDIEGSVANEIKSNKYFQSILPIRTIVIGNYWPQRWWEQASMLKSNIDRAWTRQNCISRMEILSQHPQKKEQNLTRTVYDDGLCIDTWLTLINRSTNTDLIQELLRGLRELFPNVKIPSPTKTFTKVWPGAWHLQKSNTNVTNKQIMKWALQPITRFRKHEISLVGEAFNLDRSTWVDGAIKSSLMSLYSQFNFNKTCYENDGAVNGVYCSNDFI</sequence>
<dbReference type="AlphaFoldDB" id="A0A814A813"/>
<dbReference type="InterPro" id="IPR036188">
    <property type="entry name" value="FAD/NAD-bd_sf"/>
</dbReference>
<accession>A0A814A813</accession>
<dbReference type="Gene3D" id="3.50.50.60">
    <property type="entry name" value="FAD/NAD(P)-binding domain"/>
    <property type="match status" value="1"/>
</dbReference>
<dbReference type="EMBL" id="CAJNON010000068">
    <property type="protein sequence ID" value="CAF0908928.1"/>
    <property type="molecule type" value="Genomic_DNA"/>
</dbReference>
<name>A0A814A813_9BILA</name>
<comment type="caution">
    <text evidence="1">The sequence shown here is derived from an EMBL/GenBank/DDBJ whole genome shotgun (WGS) entry which is preliminary data.</text>
</comment>
<organism evidence="1 2">
    <name type="scientific">Adineta steineri</name>
    <dbReference type="NCBI Taxonomy" id="433720"/>
    <lineage>
        <taxon>Eukaryota</taxon>
        <taxon>Metazoa</taxon>
        <taxon>Spiralia</taxon>
        <taxon>Gnathifera</taxon>
        <taxon>Rotifera</taxon>
        <taxon>Eurotatoria</taxon>
        <taxon>Bdelloidea</taxon>
        <taxon>Adinetida</taxon>
        <taxon>Adinetidae</taxon>
        <taxon>Adineta</taxon>
    </lineage>
</organism>
<evidence type="ECO:0000313" key="1">
    <source>
        <dbReference type="EMBL" id="CAF0908928.1"/>
    </source>
</evidence>
<reference evidence="1" key="1">
    <citation type="submission" date="2021-02" db="EMBL/GenBank/DDBJ databases">
        <authorList>
            <person name="Nowell W R."/>
        </authorList>
    </citation>
    <scope>NUCLEOTIDE SEQUENCE</scope>
</reference>
<gene>
    <name evidence="1" type="ORF">VCS650_LOCUS9730</name>
</gene>
<evidence type="ECO:0000313" key="2">
    <source>
        <dbReference type="Proteomes" id="UP000663891"/>
    </source>
</evidence>
<protein>
    <submittedName>
        <fullName evidence="1">Uncharacterized protein</fullName>
    </submittedName>
</protein>